<accession>A0ABX1KA03</accession>
<dbReference type="Proteomes" id="UP001429745">
    <property type="component" value="Unassembled WGS sequence"/>
</dbReference>
<evidence type="ECO:0008006" key="3">
    <source>
        <dbReference type="Google" id="ProtNLM"/>
    </source>
</evidence>
<keyword evidence="2" id="KW-1185">Reference proteome</keyword>
<dbReference type="EMBL" id="JABACI010000001">
    <property type="protein sequence ID" value="NLP82236.1"/>
    <property type="molecule type" value="Genomic_DNA"/>
</dbReference>
<reference evidence="1 2" key="1">
    <citation type="submission" date="2020-04" db="EMBL/GenBank/DDBJ databases">
        <title>CFH 90308 Microbacterium sp.</title>
        <authorList>
            <person name="Nie G."/>
            <person name="Ming H."/>
            <person name="Xia T."/>
        </authorList>
    </citation>
    <scope>NUCLEOTIDE SEQUENCE [LARGE SCALE GENOMIC DNA]</scope>
    <source>
        <strain evidence="1 2">CFH 90308</strain>
    </source>
</reference>
<evidence type="ECO:0000313" key="1">
    <source>
        <dbReference type="EMBL" id="NLP82236.1"/>
    </source>
</evidence>
<proteinExistence type="predicted"/>
<name>A0ABX1KA03_9MICO</name>
<comment type="caution">
    <text evidence="1">The sequence shown here is derived from an EMBL/GenBank/DDBJ whole genome shotgun (WGS) entry which is preliminary data.</text>
</comment>
<organism evidence="1 2">
    <name type="scientific">Microbacterium salsuginis</name>
    <dbReference type="NCBI Taxonomy" id="2722803"/>
    <lineage>
        <taxon>Bacteria</taxon>
        <taxon>Bacillati</taxon>
        <taxon>Actinomycetota</taxon>
        <taxon>Actinomycetes</taxon>
        <taxon>Micrococcales</taxon>
        <taxon>Microbacteriaceae</taxon>
        <taxon>Microbacterium</taxon>
    </lineage>
</organism>
<evidence type="ECO:0000313" key="2">
    <source>
        <dbReference type="Proteomes" id="UP001429745"/>
    </source>
</evidence>
<gene>
    <name evidence="1" type="ORF">HF576_00075</name>
</gene>
<dbReference type="RefSeq" id="WP_168910767.1">
    <property type="nucleotide sequence ID" value="NZ_JABACI010000001.1"/>
</dbReference>
<sequence>MPLLTVARSPIALLRFADLAHPERGVRNGELVKIRPGVYASARDWNALAAWDRYLARVHAVAMVCPDVVFSCESAAALQGMSIFGDPVVVHVLASPLATARLVAGIRVHTTGGHREVVEIGGMLMTSPAETAVDLARSRHAAIGLAAADAALRIDPSLSAESLVAINEGRASKRGRALARWPLGAATALAETALESVSRATIAWLGFPEPTLQVTFRSAGGQEDRSDFVWRGISLAGESDGDLKFDGRYGDPRELLRRQRERDARLRSRHVEAVAHWGWVEATTVDPLRTLLLGHGLKQVAPEQPAQLYSLRRAVSPNPPHRAAPLPNRSR</sequence>
<protein>
    <recommendedName>
        <fullName evidence="3">Transcriptional regulator, AbiEi antitoxin, Type IV TA system</fullName>
    </recommendedName>
</protein>